<dbReference type="SUPFAM" id="SSF47413">
    <property type="entry name" value="lambda repressor-like DNA-binding domains"/>
    <property type="match status" value="1"/>
</dbReference>
<evidence type="ECO:0000313" key="3">
    <source>
        <dbReference type="Proteomes" id="UP000004625"/>
    </source>
</evidence>
<comment type="caution">
    <text evidence="2">The sequence shown here is derived from an EMBL/GenBank/DDBJ whole genome shotgun (WGS) entry which is preliminary data.</text>
</comment>
<dbReference type="InterPro" id="IPR001387">
    <property type="entry name" value="Cro/C1-type_HTH"/>
</dbReference>
<keyword evidence="2" id="KW-0238">DNA-binding</keyword>
<reference evidence="2 3" key="1">
    <citation type="submission" date="2011-09" db="EMBL/GenBank/DDBJ databases">
        <authorList>
            <person name="Weinstock G."/>
            <person name="Sodergren E."/>
            <person name="Clifton S."/>
            <person name="Fulton L."/>
            <person name="Fulton B."/>
            <person name="Courtney L."/>
            <person name="Fronick C."/>
            <person name="Harrison M."/>
            <person name="Strong C."/>
            <person name="Farmer C."/>
            <person name="Delahaunty K."/>
            <person name="Markovic C."/>
            <person name="Hall O."/>
            <person name="Minx P."/>
            <person name="Tomlinson C."/>
            <person name="Mitreva M."/>
            <person name="Hou S."/>
            <person name="Chen J."/>
            <person name="Wollam A."/>
            <person name="Pepin K.H."/>
            <person name="Johnson M."/>
            <person name="Bhonagiri V."/>
            <person name="Zhang X."/>
            <person name="Suruliraj S."/>
            <person name="Warren W."/>
            <person name="Chinwalla A."/>
            <person name="Mardis E.R."/>
            <person name="Wilson R.K."/>
        </authorList>
    </citation>
    <scope>NUCLEOTIDE SEQUENCE [LARGE SCALE GENOMIC DNA]</scope>
    <source>
        <strain evidence="2 3">F0439</strain>
    </source>
</reference>
<dbReference type="GO" id="GO:0003677">
    <property type="term" value="F:DNA binding"/>
    <property type="evidence" value="ECO:0007669"/>
    <property type="project" value="UniProtKB-KW"/>
</dbReference>
<organism evidence="2 3">
    <name type="scientific">Lentilactobacillus parafarraginis F0439</name>
    <dbReference type="NCBI Taxonomy" id="797515"/>
    <lineage>
        <taxon>Bacteria</taxon>
        <taxon>Bacillati</taxon>
        <taxon>Bacillota</taxon>
        <taxon>Bacilli</taxon>
        <taxon>Lactobacillales</taxon>
        <taxon>Lactobacillaceae</taxon>
        <taxon>Lentilactobacillus</taxon>
    </lineage>
</organism>
<gene>
    <name evidence="2" type="ORF">HMPREF9103_01346</name>
</gene>
<dbReference type="STRING" id="797515.HMPREF9103_01346"/>
<proteinExistence type="predicted"/>
<dbReference type="CDD" id="cd00093">
    <property type="entry name" value="HTH_XRE"/>
    <property type="match status" value="1"/>
</dbReference>
<feature type="domain" description="HTH cro/C1-type" evidence="1">
    <location>
        <begin position="22"/>
        <end position="65"/>
    </location>
</feature>
<dbReference type="EMBL" id="AGEY01000062">
    <property type="protein sequence ID" value="EHL98790.1"/>
    <property type="molecule type" value="Genomic_DNA"/>
</dbReference>
<evidence type="ECO:0000259" key="1">
    <source>
        <dbReference type="PROSITE" id="PS50943"/>
    </source>
</evidence>
<sequence>MSNKTSIGESIKTKGIQTGIIQETLAERGGISVNYLSKLETGKRTSLRATTPFKLSQVLGAHDYFRANLRKGSESTLDVQK</sequence>
<dbReference type="Gene3D" id="1.10.260.40">
    <property type="entry name" value="lambda repressor-like DNA-binding domains"/>
    <property type="match status" value="1"/>
</dbReference>
<keyword evidence="3" id="KW-1185">Reference proteome</keyword>
<dbReference type="HOGENOM" id="CLU_2569545_0_0_9"/>
<dbReference type="Pfam" id="PF01381">
    <property type="entry name" value="HTH_3"/>
    <property type="match status" value="1"/>
</dbReference>
<dbReference type="Proteomes" id="UP000004625">
    <property type="component" value="Unassembled WGS sequence"/>
</dbReference>
<dbReference type="PROSITE" id="PS50943">
    <property type="entry name" value="HTH_CROC1"/>
    <property type="match status" value="1"/>
</dbReference>
<evidence type="ECO:0000313" key="2">
    <source>
        <dbReference type="EMBL" id="EHL98790.1"/>
    </source>
</evidence>
<accession>G9ZNP2</accession>
<dbReference type="InterPro" id="IPR010982">
    <property type="entry name" value="Lambda_DNA-bd_dom_sf"/>
</dbReference>
<protein>
    <submittedName>
        <fullName evidence="2">DNA-binding helix-turn-helix protein</fullName>
    </submittedName>
</protein>
<dbReference type="RefSeq" id="WP_008212393.1">
    <property type="nucleotide sequence ID" value="NZ_JH414959.1"/>
</dbReference>
<name>G9ZNP2_9LACO</name>
<dbReference type="AlphaFoldDB" id="G9ZNP2"/>